<protein>
    <submittedName>
        <fullName evidence="3">FMN-binding protein</fullName>
    </submittedName>
</protein>
<evidence type="ECO:0000313" key="3">
    <source>
        <dbReference type="EMBL" id="QHN42980.1"/>
    </source>
</evidence>
<dbReference type="GO" id="GO:0010181">
    <property type="term" value="F:FMN binding"/>
    <property type="evidence" value="ECO:0007669"/>
    <property type="project" value="InterPro"/>
</dbReference>
<dbReference type="AlphaFoldDB" id="A0A857MQS2"/>
<dbReference type="GO" id="GO:0016020">
    <property type="term" value="C:membrane"/>
    <property type="evidence" value="ECO:0007669"/>
    <property type="project" value="InterPro"/>
</dbReference>
<organism evidence="3 4">
    <name type="scientific">Candidatus Mycosynbacter amalyticus</name>
    <dbReference type="NCBI Taxonomy" id="2665156"/>
    <lineage>
        <taxon>Bacteria</taxon>
        <taxon>Candidatus Saccharimonadota</taxon>
        <taxon>Candidatus Saccharimonadota incertae sedis</taxon>
        <taxon>Candidatus Mycosynbacter</taxon>
    </lineage>
</organism>
<feature type="compositionally biased region" description="Low complexity" evidence="1">
    <location>
        <begin position="35"/>
        <end position="65"/>
    </location>
</feature>
<proteinExistence type="predicted"/>
<keyword evidence="4" id="KW-1185">Reference proteome</keyword>
<evidence type="ECO:0000313" key="4">
    <source>
        <dbReference type="Proteomes" id="UP001059824"/>
    </source>
</evidence>
<evidence type="ECO:0000256" key="1">
    <source>
        <dbReference type="SAM" id="MobiDB-lite"/>
    </source>
</evidence>
<dbReference type="EMBL" id="CP045921">
    <property type="protein sequence ID" value="QHN42980.1"/>
    <property type="molecule type" value="Genomic_DNA"/>
</dbReference>
<dbReference type="Pfam" id="PF04205">
    <property type="entry name" value="FMN_bind"/>
    <property type="match status" value="1"/>
</dbReference>
<sequence>MQDNKAKLIGLVVIALLAIGGTGAVVVLNKQDSGQSSEATTTEQQTPATETDSATSNSSTTATTDTYKDGEYSADGTYRTPGGNETISVDITLKDNTVTAVSVEGNGTGDSAEYQAMFKQGIASQVVGKKIDELNVSRVSGSSLTSTGFNNALDTIKQQAQA</sequence>
<feature type="domain" description="FMN-binding" evidence="2">
    <location>
        <begin position="84"/>
        <end position="154"/>
    </location>
</feature>
<accession>A0A857MQS2</accession>
<dbReference type="InterPro" id="IPR007329">
    <property type="entry name" value="FMN-bd"/>
</dbReference>
<evidence type="ECO:0000259" key="2">
    <source>
        <dbReference type="Pfam" id="PF04205"/>
    </source>
</evidence>
<reference evidence="3" key="1">
    <citation type="journal article" date="2021" name="Nat. Microbiol.">
        <title>Cocultivation of an ultrasmall environmental parasitic bacterium with lytic ability against bacteria associated with wastewater foams.</title>
        <authorList>
            <person name="Batinovic S."/>
            <person name="Rose J.J.A."/>
            <person name="Ratcliffe J."/>
            <person name="Seviour R.J."/>
            <person name="Petrovski S."/>
        </authorList>
    </citation>
    <scope>NUCLEOTIDE SEQUENCE</scope>
    <source>
        <strain evidence="3">JR1</strain>
    </source>
</reference>
<name>A0A857MQS2_9BACT</name>
<dbReference type="KEGG" id="mama:GII36_03905"/>
<dbReference type="RefSeq" id="WP_260762685.1">
    <property type="nucleotide sequence ID" value="NZ_CP045921.1"/>
</dbReference>
<dbReference type="Proteomes" id="UP001059824">
    <property type="component" value="Chromosome"/>
</dbReference>
<feature type="region of interest" description="Disordered" evidence="1">
    <location>
        <begin position="32"/>
        <end position="87"/>
    </location>
</feature>
<gene>
    <name evidence="3" type="ORF">GII36_03905</name>
</gene>